<feature type="transmembrane region" description="Helical" evidence="8">
    <location>
        <begin position="124"/>
        <end position="141"/>
    </location>
</feature>
<keyword evidence="3" id="KW-0813">Transport</keyword>
<evidence type="ECO:0000256" key="1">
    <source>
        <dbReference type="ARBA" id="ARBA00004651"/>
    </source>
</evidence>
<feature type="transmembrane region" description="Helical" evidence="8">
    <location>
        <begin position="96"/>
        <end position="117"/>
    </location>
</feature>
<dbReference type="InterPro" id="IPR037185">
    <property type="entry name" value="EmrE-like"/>
</dbReference>
<feature type="transmembrane region" description="Helical" evidence="8">
    <location>
        <begin position="211"/>
        <end position="231"/>
    </location>
</feature>
<feature type="transmembrane region" description="Helical" evidence="8">
    <location>
        <begin position="147"/>
        <end position="164"/>
    </location>
</feature>
<evidence type="ECO:0000313" key="11">
    <source>
        <dbReference type="Proteomes" id="UP000293154"/>
    </source>
</evidence>
<evidence type="ECO:0000256" key="7">
    <source>
        <dbReference type="ARBA" id="ARBA00023136"/>
    </source>
</evidence>
<evidence type="ECO:0000256" key="2">
    <source>
        <dbReference type="ARBA" id="ARBA00007362"/>
    </source>
</evidence>
<comment type="subcellular location">
    <subcellularLocation>
        <location evidence="1">Cell membrane</location>
        <topology evidence="1">Multi-pass membrane protein</topology>
    </subcellularLocation>
</comment>
<feature type="transmembrane region" description="Helical" evidence="8">
    <location>
        <begin position="70"/>
        <end position="90"/>
    </location>
</feature>
<dbReference type="NCBIfam" id="TIGR00688">
    <property type="entry name" value="rarD"/>
    <property type="match status" value="1"/>
</dbReference>
<dbReference type="PANTHER" id="PTHR22911">
    <property type="entry name" value="ACYL-MALONYL CONDENSING ENZYME-RELATED"/>
    <property type="match status" value="1"/>
</dbReference>
<accession>A0A411WKE9</accession>
<protein>
    <submittedName>
        <fullName evidence="10">EamA family transporter RarD</fullName>
    </submittedName>
</protein>
<dbReference type="InterPro" id="IPR000620">
    <property type="entry name" value="EamA_dom"/>
</dbReference>
<evidence type="ECO:0000256" key="3">
    <source>
        <dbReference type="ARBA" id="ARBA00022448"/>
    </source>
</evidence>
<proteinExistence type="inferred from homology"/>
<dbReference type="Pfam" id="PF00892">
    <property type="entry name" value="EamA"/>
    <property type="match status" value="1"/>
</dbReference>
<keyword evidence="11" id="KW-1185">Reference proteome</keyword>
<reference evidence="10 11" key="1">
    <citation type="submission" date="2019-03" db="EMBL/GenBank/DDBJ databases">
        <title>Pragia sp. nov. isolated from the gut tract of Carduelis flavirostris.</title>
        <authorList>
            <person name="Ge Y."/>
        </authorList>
    </citation>
    <scope>NUCLEOTIDE SEQUENCE [LARGE SCALE GENOMIC DNA]</scope>
    <source>
        <strain evidence="10 11">CF-458</strain>
    </source>
</reference>
<feature type="domain" description="EamA" evidence="9">
    <location>
        <begin position="5"/>
        <end position="137"/>
    </location>
</feature>
<gene>
    <name evidence="10" type="primary">rarD</name>
    <name evidence="10" type="ORF">EKN56_09890</name>
</gene>
<keyword evidence="6 8" id="KW-1133">Transmembrane helix</keyword>
<dbReference type="PANTHER" id="PTHR22911:SF137">
    <property type="entry name" value="SOLUTE CARRIER FAMILY 35 MEMBER G2-RELATED"/>
    <property type="match status" value="1"/>
</dbReference>
<feature type="transmembrane region" description="Helical" evidence="8">
    <location>
        <begin position="176"/>
        <end position="196"/>
    </location>
</feature>
<evidence type="ECO:0000259" key="9">
    <source>
        <dbReference type="Pfam" id="PF00892"/>
    </source>
</evidence>
<feature type="transmembrane region" description="Helical" evidence="8">
    <location>
        <begin position="36"/>
        <end position="54"/>
    </location>
</feature>
<dbReference type="AlphaFoldDB" id="A0A411WKE9"/>
<evidence type="ECO:0000256" key="6">
    <source>
        <dbReference type="ARBA" id="ARBA00022989"/>
    </source>
</evidence>
<dbReference type="OrthoDB" id="369870at2"/>
<feature type="transmembrane region" description="Helical" evidence="8">
    <location>
        <begin position="270"/>
        <end position="289"/>
    </location>
</feature>
<dbReference type="GO" id="GO:0005886">
    <property type="term" value="C:plasma membrane"/>
    <property type="evidence" value="ECO:0007669"/>
    <property type="project" value="UniProtKB-SubCell"/>
</dbReference>
<organism evidence="10 11">
    <name type="scientific">Limnobaculum zhutongyuii</name>
    <dbReference type="NCBI Taxonomy" id="2498113"/>
    <lineage>
        <taxon>Bacteria</taxon>
        <taxon>Pseudomonadati</taxon>
        <taxon>Pseudomonadota</taxon>
        <taxon>Gammaproteobacteria</taxon>
        <taxon>Enterobacterales</taxon>
        <taxon>Budviciaceae</taxon>
        <taxon>Limnobaculum</taxon>
    </lineage>
</organism>
<dbReference type="SUPFAM" id="SSF103481">
    <property type="entry name" value="Multidrug resistance efflux transporter EmrE"/>
    <property type="match status" value="2"/>
</dbReference>
<evidence type="ECO:0000256" key="4">
    <source>
        <dbReference type="ARBA" id="ARBA00022475"/>
    </source>
</evidence>
<keyword evidence="5 8" id="KW-0812">Transmembrane</keyword>
<evidence type="ECO:0000256" key="5">
    <source>
        <dbReference type="ARBA" id="ARBA00022692"/>
    </source>
</evidence>
<comment type="similarity">
    <text evidence="2">Belongs to the EamA transporter family.</text>
</comment>
<evidence type="ECO:0000313" key="10">
    <source>
        <dbReference type="EMBL" id="QBH96691.1"/>
    </source>
</evidence>
<dbReference type="EMBL" id="CP034752">
    <property type="protein sequence ID" value="QBH96691.1"/>
    <property type="molecule type" value="Genomic_DNA"/>
</dbReference>
<feature type="transmembrane region" description="Helical" evidence="8">
    <location>
        <begin position="7"/>
        <end position="24"/>
    </location>
</feature>
<feature type="transmembrane region" description="Helical" evidence="8">
    <location>
        <begin position="238"/>
        <end position="258"/>
    </location>
</feature>
<keyword evidence="4" id="KW-1003">Cell membrane</keyword>
<dbReference type="InterPro" id="IPR004626">
    <property type="entry name" value="RarD"/>
</dbReference>
<sequence length="309" mass="35038">MMVRSGAALAIFSFILWGITPLFYRLLPGAEPIEMLAQRILWSLPLLLLVRPLIKQRTRWREIWQDKRSLLFCLLGTSIMAISWCTFTYAMTHDQVLAASLGYFINPLFSILLGMIFLHERLSLSQKLAVLFAFAGVSYQLWQYCQLPVLALIMGSAFALYGLIRKFIRFDIITALTVETLWLFPVAIGLTIWLSTSGESALTNADTTTRIYYALTAPVTLLPLLFFAAAIKRTTLTVIGLSQYIEPTIQFLLAIFLFNEAFDKVKGVSFTLIWIGLLFCMSGLLKGWILQRRHHTSVVQNGQPKEDII</sequence>
<name>A0A411WKE9_9GAMM</name>
<keyword evidence="7 8" id="KW-0472">Membrane</keyword>
<evidence type="ECO:0000256" key="8">
    <source>
        <dbReference type="SAM" id="Phobius"/>
    </source>
</evidence>
<dbReference type="KEGG" id="prag:EKN56_09890"/>
<dbReference type="RefSeq" id="WP_130591628.1">
    <property type="nucleotide sequence ID" value="NZ_CP034752.1"/>
</dbReference>
<dbReference type="Proteomes" id="UP000293154">
    <property type="component" value="Chromosome"/>
</dbReference>